<evidence type="ECO:0000256" key="2">
    <source>
        <dbReference type="ARBA" id="ARBA00022771"/>
    </source>
</evidence>
<evidence type="ECO:0000256" key="6">
    <source>
        <dbReference type="ARBA" id="ARBA00023163"/>
    </source>
</evidence>
<sequence length="817" mass="92136">MDRPASLVGSLTRPKQVTAKDQLVCDQCGARFRKLQHLMRHARRHLQDRPHMCPFCSKSFQRKDSLKRHVGIHGKEASSIYATRAAAESTRAAHACKECSTSKKRCDRLDPCSQCARKGQSCIYDRPNDRRTAIHRADARVHPGTGPEGGETGNYAPWLLDMSAADHPRDVEGSITTPSVDITQPANTSYDGVVDAAVNLSGIYNNSELNRPSRWSQQDPAFDFMFDPFIFWGSQETAGLLDNPLPNESAEVAAHTTDSEELVLLPHPPHSGDSDQGDRSTRTCQLSASVAQLAGKGIEAARTDTAGQMREQESSVVGLADLMVNDRDILVSEQYYHVPPISEGAYSNIYTFHLQHPDPSQLQAFPDAEILNTFMQMYFEFCHEELPLFHLSTFAPSPESWIVVAAIVAVGCNYSVSRYREEVSETMLMLLHRVMSQKITDNSLLDGDLPLAQGIFLLNLCQMFHGTREEFLKLQYQRNMLITLCRLHMAQTSSIFNAKSGLDDDSCRDTWKAWIKQESWRRLVYSTWMLECFQWILFDTPPILAAWELRLSLPSHEDIWKCASQSQWEQLASTQTSVTEPSLATIMNTSSGLTGTNRSLGSFASAIAMLSFSVEEKRQCNSQVYGIYHLISNPYLNAQSKLLGNESGFHLQASGIAPQRRKLFLLLSILHNVPLRVLFRASGWLTSSKDRDAAKRELSSLLYNNRSTARRTLRRAACLFRLIRMQRKMSYCDPQMLLIATLYIWFYVEILGGLRDRHDFSSSSSTLGGWPDRPLRIDQEVDEEALEEWIASGDQGRRLHITSVGILQTRDSRIRLL</sequence>
<feature type="domain" description="C2H2-type" evidence="10">
    <location>
        <begin position="23"/>
        <end position="50"/>
    </location>
</feature>
<dbReference type="PROSITE" id="PS50157">
    <property type="entry name" value="ZINC_FINGER_C2H2_2"/>
    <property type="match status" value="2"/>
</dbReference>
<evidence type="ECO:0000259" key="10">
    <source>
        <dbReference type="PROSITE" id="PS50157"/>
    </source>
</evidence>
<dbReference type="Pfam" id="PF04082">
    <property type="entry name" value="Fungal_trans"/>
    <property type="match status" value="1"/>
</dbReference>
<dbReference type="InterPro" id="IPR013087">
    <property type="entry name" value="Znf_C2H2_type"/>
</dbReference>
<protein>
    <submittedName>
        <fullName evidence="11">Fungal-specific transcription factor domain-containing protein</fullName>
    </submittedName>
</protein>
<dbReference type="InterPro" id="IPR001138">
    <property type="entry name" value="Zn2Cys6_DnaBD"/>
</dbReference>
<dbReference type="SUPFAM" id="SSF57701">
    <property type="entry name" value="Zn2/Cys6 DNA-binding domain"/>
    <property type="match status" value="1"/>
</dbReference>
<dbReference type="PANTHER" id="PTHR47660">
    <property type="entry name" value="TRANSCRIPTION FACTOR WITH C2H2 AND ZN(2)-CYS(6) DNA BINDING DOMAIN (EUROFUNG)-RELATED-RELATED"/>
    <property type="match status" value="1"/>
</dbReference>
<keyword evidence="3" id="KW-0862">Zinc</keyword>
<keyword evidence="7" id="KW-0539">Nucleus</keyword>
<evidence type="ECO:0000256" key="8">
    <source>
        <dbReference type="PROSITE-ProRule" id="PRU00042"/>
    </source>
</evidence>
<gene>
    <name evidence="11" type="ORF">BDV30DRAFT_240189</name>
</gene>
<keyword evidence="6" id="KW-0804">Transcription</keyword>
<organism evidence="11 12">
    <name type="scientific">Aspergillus minisclerotigenes</name>
    <dbReference type="NCBI Taxonomy" id="656917"/>
    <lineage>
        <taxon>Eukaryota</taxon>
        <taxon>Fungi</taxon>
        <taxon>Dikarya</taxon>
        <taxon>Ascomycota</taxon>
        <taxon>Pezizomycotina</taxon>
        <taxon>Eurotiomycetes</taxon>
        <taxon>Eurotiomycetidae</taxon>
        <taxon>Eurotiales</taxon>
        <taxon>Aspergillaceae</taxon>
        <taxon>Aspergillus</taxon>
        <taxon>Aspergillus subgen. Circumdati</taxon>
    </lineage>
</organism>
<evidence type="ECO:0000256" key="5">
    <source>
        <dbReference type="ARBA" id="ARBA00023125"/>
    </source>
</evidence>
<dbReference type="InterPro" id="IPR007219">
    <property type="entry name" value="XnlR_reg_dom"/>
</dbReference>
<dbReference type="GO" id="GO:0006351">
    <property type="term" value="P:DNA-templated transcription"/>
    <property type="evidence" value="ECO:0007669"/>
    <property type="project" value="InterPro"/>
</dbReference>
<dbReference type="PROSITE" id="PS00028">
    <property type="entry name" value="ZINC_FINGER_C2H2_1"/>
    <property type="match status" value="2"/>
</dbReference>
<dbReference type="Proteomes" id="UP000326289">
    <property type="component" value="Unassembled WGS sequence"/>
</dbReference>
<keyword evidence="1" id="KW-0479">Metal-binding</keyword>
<keyword evidence="2 8" id="KW-0863">Zinc-finger</keyword>
<dbReference type="AlphaFoldDB" id="A0A5N6J0J8"/>
<dbReference type="PROSITE" id="PS00463">
    <property type="entry name" value="ZN2_CY6_FUNGAL_1"/>
    <property type="match status" value="1"/>
</dbReference>
<dbReference type="CDD" id="cd00067">
    <property type="entry name" value="GAL4"/>
    <property type="match status" value="1"/>
</dbReference>
<evidence type="ECO:0000259" key="9">
    <source>
        <dbReference type="PROSITE" id="PS50048"/>
    </source>
</evidence>
<evidence type="ECO:0000256" key="1">
    <source>
        <dbReference type="ARBA" id="ARBA00022723"/>
    </source>
</evidence>
<feature type="domain" description="C2H2-type" evidence="10">
    <location>
        <begin position="51"/>
        <end position="78"/>
    </location>
</feature>
<reference evidence="11 12" key="1">
    <citation type="submission" date="2019-04" db="EMBL/GenBank/DDBJ databases">
        <title>Fungal friends and foes A comparative genomics study of 23 Aspergillus species from section Flavi.</title>
        <authorList>
            <consortium name="DOE Joint Genome Institute"/>
            <person name="Kjaerbolling I."/>
            <person name="Vesth T.C."/>
            <person name="Frisvad J.C."/>
            <person name="Nybo J.L."/>
            <person name="Theobald S."/>
            <person name="Kildgaard S."/>
            <person name="Petersen T.I."/>
            <person name="Kuo A."/>
            <person name="Sato A."/>
            <person name="Lyhne E.K."/>
            <person name="Kogle M.E."/>
            <person name="Wiebenga A."/>
            <person name="Kun R.S."/>
            <person name="Lubbers R.J."/>
            <person name="Makela M.R."/>
            <person name="Barry K."/>
            <person name="Chovatia M."/>
            <person name="Clum A."/>
            <person name="Daum C."/>
            <person name="Haridas S."/>
            <person name="He G."/>
            <person name="LaButti K."/>
            <person name="Lipzen A."/>
            <person name="Mondo S."/>
            <person name="Pangilinan J."/>
            <person name="Riley R."/>
            <person name="Salamov A."/>
            <person name="Simmons B.A."/>
            <person name="Magnuson J.K."/>
            <person name="Henrissat B."/>
            <person name="Mortensen U.H."/>
            <person name="Larsen T.O."/>
            <person name="De vries R.P."/>
            <person name="Grigoriev I.V."/>
            <person name="Machida M."/>
            <person name="Baker S.E."/>
            <person name="Andersen M.R."/>
        </authorList>
    </citation>
    <scope>NUCLEOTIDE SEQUENCE [LARGE SCALE GENOMIC DNA]</scope>
    <source>
        <strain evidence="11 12">CBS 117635</strain>
    </source>
</reference>
<dbReference type="SMART" id="SM00355">
    <property type="entry name" value="ZnF_C2H2"/>
    <property type="match status" value="2"/>
</dbReference>
<dbReference type="GO" id="GO:0003677">
    <property type="term" value="F:DNA binding"/>
    <property type="evidence" value="ECO:0007669"/>
    <property type="project" value="UniProtKB-KW"/>
</dbReference>
<evidence type="ECO:0000256" key="4">
    <source>
        <dbReference type="ARBA" id="ARBA00023015"/>
    </source>
</evidence>
<evidence type="ECO:0000313" key="12">
    <source>
        <dbReference type="Proteomes" id="UP000326289"/>
    </source>
</evidence>
<dbReference type="PROSITE" id="PS50048">
    <property type="entry name" value="ZN2_CY6_FUNGAL_2"/>
    <property type="match status" value="1"/>
</dbReference>
<dbReference type="FunFam" id="3.30.160.60:FF:000446">
    <property type="entry name" value="Zinc finger protein"/>
    <property type="match status" value="1"/>
</dbReference>
<dbReference type="InterPro" id="IPR036236">
    <property type="entry name" value="Znf_C2H2_sf"/>
</dbReference>
<evidence type="ECO:0000313" key="11">
    <source>
        <dbReference type="EMBL" id="KAB8271709.1"/>
    </source>
</evidence>
<dbReference type="CDD" id="cd12148">
    <property type="entry name" value="fungal_TF_MHR"/>
    <property type="match status" value="1"/>
</dbReference>
<dbReference type="SUPFAM" id="SSF57667">
    <property type="entry name" value="beta-beta-alpha zinc fingers"/>
    <property type="match status" value="1"/>
</dbReference>
<keyword evidence="4" id="KW-0805">Transcription regulation</keyword>
<dbReference type="GO" id="GO:0009893">
    <property type="term" value="P:positive regulation of metabolic process"/>
    <property type="evidence" value="ECO:0007669"/>
    <property type="project" value="UniProtKB-ARBA"/>
</dbReference>
<accession>A0A5N6J0J8</accession>
<dbReference type="GO" id="GO:0000981">
    <property type="term" value="F:DNA-binding transcription factor activity, RNA polymerase II-specific"/>
    <property type="evidence" value="ECO:0007669"/>
    <property type="project" value="InterPro"/>
</dbReference>
<feature type="domain" description="Zn(2)-C6 fungal-type" evidence="9">
    <location>
        <begin position="95"/>
        <end position="124"/>
    </location>
</feature>
<keyword evidence="5" id="KW-0238">DNA-binding</keyword>
<dbReference type="InterPro" id="IPR036864">
    <property type="entry name" value="Zn2-C6_fun-type_DNA-bd_sf"/>
</dbReference>
<evidence type="ECO:0000256" key="7">
    <source>
        <dbReference type="ARBA" id="ARBA00023242"/>
    </source>
</evidence>
<evidence type="ECO:0000256" key="3">
    <source>
        <dbReference type="ARBA" id="ARBA00022833"/>
    </source>
</evidence>
<name>A0A5N6J0J8_9EURO</name>
<dbReference type="EMBL" id="ML732813">
    <property type="protein sequence ID" value="KAB8271709.1"/>
    <property type="molecule type" value="Genomic_DNA"/>
</dbReference>
<dbReference type="GO" id="GO:0008270">
    <property type="term" value="F:zinc ion binding"/>
    <property type="evidence" value="ECO:0007669"/>
    <property type="project" value="UniProtKB-KW"/>
</dbReference>
<dbReference type="Pfam" id="PF00172">
    <property type="entry name" value="Zn_clus"/>
    <property type="match status" value="1"/>
</dbReference>
<dbReference type="Gene3D" id="4.10.240.10">
    <property type="entry name" value="Zn(2)-C6 fungal-type DNA-binding domain"/>
    <property type="match status" value="1"/>
</dbReference>
<proteinExistence type="predicted"/>
<dbReference type="SMART" id="SM00066">
    <property type="entry name" value="GAL4"/>
    <property type="match status" value="1"/>
</dbReference>
<dbReference type="Gene3D" id="3.30.160.60">
    <property type="entry name" value="Classic Zinc Finger"/>
    <property type="match status" value="2"/>
</dbReference>
<keyword evidence="12" id="KW-1185">Reference proteome</keyword>